<reference evidence="2 3" key="1">
    <citation type="submission" date="2024-02" db="EMBL/GenBank/DDBJ databases">
        <authorList>
            <person name="Vignale AGUSTIN F."/>
            <person name="Sosa J E."/>
            <person name="Modenutti C."/>
        </authorList>
    </citation>
    <scope>NUCLEOTIDE SEQUENCE [LARGE SCALE GENOMIC DNA]</scope>
</reference>
<dbReference type="PANTHER" id="PTHR31513">
    <property type="entry name" value="EPHRIN TYPE-B RECEPTOR"/>
    <property type="match status" value="1"/>
</dbReference>
<evidence type="ECO:0000313" key="3">
    <source>
        <dbReference type="Proteomes" id="UP001642360"/>
    </source>
</evidence>
<gene>
    <name evidence="2" type="ORF">ILEXP_LOCUS37089</name>
</gene>
<feature type="transmembrane region" description="Helical" evidence="1">
    <location>
        <begin position="81"/>
        <end position="106"/>
    </location>
</feature>
<feature type="transmembrane region" description="Helical" evidence="1">
    <location>
        <begin position="172"/>
        <end position="195"/>
    </location>
</feature>
<comment type="caution">
    <text evidence="2">The sequence shown here is derived from an EMBL/GenBank/DDBJ whole genome shotgun (WGS) entry which is preliminary data.</text>
</comment>
<proteinExistence type="predicted"/>
<keyword evidence="1" id="KW-0472">Membrane</keyword>
<dbReference type="AlphaFoldDB" id="A0ABC8TJN4"/>
<accession>A0ABC8TJN4</accession>
<feature type="transmembrane region" description="Helical" evidence="1">
    <location>
        <begin position="147"/>
        <end position="166"/>
    </location>
</feature>
<keyword evidence="1" id="KW-0812">Transmembrane</keyword>
<feature type="transmembrane region" description="Helical" evidence="1">
    <location>
        <begin position="112"/>
        <end position="135"/>
    </location>
</feature>
<sequence>MTQSELHSRASSILKENSLRHRKEEILLGHNHRSTEISTRRKVSGGILDINSLKMLAEKRDIFFLLSFLIHNTKPVVHQDLVGLVISMLLLGDFSLVLLTLLQLYSISLADIFLVLFVLPLGIFLPFPAGINALFSHGPRRSAGLARVYALWNIASMINVVSSMSLMSFPKFIFFVSLMIFDTILWWLLSFAGIFTTVASQVENYQTFSHGTCEKNFQALSKDESEWWIFPVALVVCKCIQSQLINWHVANLEIQDRSLYSNDFDLFWQS</sequence>
<keyword evidence="3" id="KW-1185">Reference proteome</keyword>
<dbReference type="PANTHER" id="PTHR31513:SF1">
    <property type="entry name" value="EPHRIN TYPE-B RECEPTOR"/>
    <property type="match status" value="1"/>
</dbReference>
<protein>
    <submittedName>
        <fullName evidence="2">Uncharacterized protein</fullName>
    </submittedName>
</protein>
<dbReference type="Proteomes" id="UP001642360">
    <property type="component" value="Unassembled WGS sequence"/>
</dbReference>
<evidence type="ECO:0000313" key="2">
    <source>
        <dbReference type="EMBL" id="CAK9167785.1"/>
    </source>
</evidence>
<name>A0ABC8TJN4_9AQUA</name>
<dbReference type="EMBL" id="CAUOFW020004937">
    <property type="protein sequence ID" value="CAK9167785.1"/>
    <property type="molecule type" value="Genomic_DNA"/>
</dbReference>
<organism evidence="2 3">
    <name type="scientific">Ilex paraguariensis</name>
    <name type="common">yerba mate</name>
    <dbReference type="NCBI Taxonomy" id="185542"/>
    <lineage>
        <taxon>Eukaryota</taxon>
        <taxon>Viridiplantae</taxon>
        <taxon>Streptophyta</taxon>
        <taxon>Embryophyta</taxon>
        <taxon>Tracheophyta</taxon>
        <taxon>Spermatophyta</taxon>
        <taxon>Magnoliopsida</taxon>
        <taxon>eudicotyledons</taxon>
        <taxon>Gunneridae</taxon>
        <taxon>Pentapetalae</taxon>
        <taxon>asterids</taxon>
        <taxon>campanulids</taxon>
        <taxon>Aquifoliales</taxon>
        <taxon>Aquifoliaceae</taxon>
        <taxon>Ilex</taxon>
    </lineage>
</organism>
<evidence type="ECO:0000256" key="1">
    <source>
        <dbReference type="SAM" id="Phobius"/>
    </source>
</evidence>
<keyword evidence="1" id="KW-1133">Transmembrane helix</keyword>